<keyword evidence="9" id="KW-1185">Reference proteome</keyword>
<dbReference type="NCBIfam" id="TIGR00360">
    <property type="entry name" value="ComEC_N-term"/>
    <property type="match status" value="1"/>
</dbReference>
<proteinExistence type="predicted"/>
<dbReference type="EMBL" id="JAKRRY010000012">
    <property type="protein sequence ID" value="MCW8346477.1"/>
    <property type="molecule type" value="Genomic_DNA"/>
</dbReference>
<reference evidence="8" key="1">
    <citation type="submission" date="2022-02" db="EMBL/GenBank/DDBJ databases">
        <title>Vibrio sp. nov, a new bacterium isolated from seawater.</title>
        <authorList>
            <person name="Yuan Y."/>
        </authorList>
    </citation>
    <scope>NUCLEOTIDE SEQUENCE</scope>
    <source>
        <strain evidence="8">ZSDZ65</strain>
    </source>
</reference>
<evidence type="ECO:0000256" key="5">
    <source>
        <dbReference type="ARBA" id="ARBA00023136"/>
    </source>
</evidence>
<evidence type="ECO:0000256" key="2">
    <source>
        <dbReference type="ARBA" id="ARBA00022475"/>
    </source>
</evidence>
<dbReference type="InterPro" id="IPR036866">
    <property type="entry name" value="RibonucZ/Hydroxyglut_hydro"/>
</dbReference>
<dbReference type="InterPro" id="IPR004477">
    <property type="entry name" value="ComEC_N"/>
</dbReference>
<dbReference type="InterPro" id="IPR001279">
    <property type="entry name" value="Metallo-B-lactamas"/>
</dbReference>
<feature type="transmembrane region" description="Helical" evidence="6">
    <location>
        <begin position="357"/>
        <end position="375"/>
    </location>
</feature>
<dbReference type="Pfam" id="PF03772">
    <property type="entry name" value="Competence"/>
    <property type="match status" value="1"/>
</dbReference>
<evidence type="ECO:0000259" key="7">
    <source>
        <dbReference type="SMART" id="SM00849"/>
    </source>
</evidence>
<feature type="transmembrane region" description="Helical" evidence="6">
    <location>
        <begin position="231"/>
        <end position="258"/>
    </location>
</feature>
<feature type="transmembrane region" description="Helical" evidence="6">
    <location>
        <begin position="279"/>
        <end position="301"/>
    </location>
</feature>
<dbReference type="InterPro" id="IPR052159">
    <property type="entry name" value="Competence_DNA_uptake"/>
</dbReference>
<dbReference type="NCBIfam" id="TIGR00361">
    <property type="entry name" value="ComEC_Rec2"/>
    <property type="match status" value="1"/>
</dbReference>
<dbReference type="GO" id="GO:0005886">
    <property type="term" value="C:plasma membrane"/>
    <property type="evidence" value="ECO:0007669"/>
    <property type="project" value="UniProtKB-SubCell"/>
</dbReference>
<dbReference type="GO" id="GO:0030420">
    <property type="term" value="P:establishment of competence for transformation"/>
    <property type="evidence" value="ECO:0007669"/>
    <property type="project" value="InterPro"/>
</dbReference>
<feature type="transmembrane region" description="Helical" evidence="6">
    <location>
        <begin position="387"/>
        <end position="407"/>
    </location>
</feature>
<comment type="caution">
    <text evidence="8">The sequence shown here is derived from an EMBL/GenBank/DDBJ whole genome shotgun (WGS) entry which is preliminary data.</text>
</comment>
<keyword evidence="2" id="KW-1003">Cell membrane</keyword>
<dbReference type="Proteomes" id="UP001155587">
    <property type="component" value="Unassembled WGS sequence"/>
</dbReference>
<dbReference type="InterPro" id="IPR035681">
    <property type="entry name" value="ComA-like_MBL"/>
</dbReference>
<dbReference type="SMART" id="SM00849">
    <property type="entry name" value="Lactamase_B"/>
    <property type="match status" value="1"/>
</dbReference>
<dbReference type="PANTHER" id="PTHR30619:SF1">
    <property type="entry name" value="RECOMBINATION PROTEIN 2"/>
    <property type="match status" value="1"/>
</dbReference>
<organism evidence="8 9">
    <name type="scientific">Vibrio qingdaonensis</name>
    <dbReference type="NCBI Taxonomy" id="2829491"/>
    <lineage>
        <taxon>Bacteria</taxon>
        <taxon>Pseudomonadati</taxon>
        <taxon>Pseudomonadota</taxon>
        <taxon>Gammaproteobacteria</taxon>
        <taxon>Vibrionales</taxon>
        <taxon>Vibrionaceae</taxon>
        <taxon>Vibrio</taxon>
    </lineage>
</organism>
<evidence type="ECO:0000256" key="1">
    <source>
        <dbReference type="ARBA" id="ARBA00004651"/>
    </source>
</evidence>
<evidence type="ECO:0000256" key="4">
    <source>
        <dbReference type="ARBA" id="ARBA00022989"/>
    </source>
</evidence>
<feature type="domain" description="Metallo-beta-lactamase" evidence="7">
    <location>
        <begin position="534"/>
        <end position="696"/>
    </location>
</feature>
<evidence type="ECO:0000256" key="3">
    <source>
        <dbReference type="ARBA" id="ARBA00022692"/>
    </source>
</evidence>
<dbReference type="CDD" id="cd07731">
    <property type="entry name" value="ComA-like_MBL-fold"/>
    <property type="match status" value="1"/>
</dbReference>
<dbReference type="SUPFAM" id="SSF56281">
    <property type="entry name" value="Metallo-hydrolase/oxidoreductase"/>
    <property type="match status" value="1"/>
</dbReference>
<evidence type="ECO:0000313" key="8">
    <source>
        <dbReference type="EMBL" id="MCW8346477.1"/>
    </source>
</evidence>
<dbReference type="InterPro" id="IPR004797">
    <property type="entry name" value="Competence_ComEC/Rec2"/>
</dbReference>
<feature type="transmembrane region" description="Helical" evidence="6">
    <location>
        <begin position="307"/>
        <end position="325"/>
    </location>
</feature>
<dbReference type="PANTHER" id="PTHR30619">
    <property type="entry name" value="DNA INTERNALIZATION/COMPETENCE PROTEIN COMEC/REC2"/>
    <property type="match status" value="1"/>
</dbReference>
<name>A0A9X3HX62_9VIBR</name>
<sequence length="784" mass="87645">MTLFTSITVPLVYTLTLISATFWPVMPTIYWLIPVSLISFALLIKRRFILLTGFIALSVALIQGNLLKSQTEALFRFGTDITIKARVDSYFKQISQGYEADVTVFSVNGESINLVYRPKIKLKFSMPVDVGAWVVAPVRLKRIIGVKNRVGFDKEKYYFAHGLLAQARVDDSAHSMVSSKRHWQSNIYNHIYRATSTSHYQGYYLALIFGDRSKLTAEDWASLRESGLSHLMAISGLHIAIIFSIGVFVGRAVVLLCGVLSRQSQIERRSGKKRWFEQIVLFIASQPWLAVVSGFIFAGFYGALAHFPIPTVRALLMLLVLYIICSRSIKADAVAMLLFSAGLVLTVLPFSSASMSFWLSYYAVSALVVLAAYLRQPQYIEAGKIRSGLLFHIGLAVLFLPLLIIVFNGASLGSALYNLIFVPWFSFIVMPALLLMTVFSVVAAMMGIDDIGLYDLVMDPLLSVVIKAMSYSSWFWVELEPHYVLPILFVIAAGLCWQWVTARWVAIIAVMALFLWIEAEKKHHFRVVVLDVGHGLAVIVQQGNDAVVYDTGIEMAGFSIAQRLITPTLAQLGVNALEGIILSHADNDHAGGTVNLQRQWQPKWVRKSDADATEQPCIAGEKWQWKEVTFEALWPPKLVSRAYNPHSCVVLMTYAPKGQSREHQVLFTGDIDQISEILLARNLPLLHLDAMLVPHHGSKTSSSEWLLNRINTQHAIASTRFAGRWNLPNPDVKARYLQNGAKWYDTGSAGQVNLSFSAQEVSAFTLRGDKLAPWYRQMLRSGVE</sequence>
<dbReference type="Gene3D" id="3.60.15.10">
    <property type="entry name" value="Ribonuclease Z/Hydroxyacylglutathione hydrolase-like"/>
    <property type="match status" value="1"/>
</dbReference>
<keyword evidence="3 6" id="KW-0812">Transmembrane</keyword>
<accession>A0A9X3HX62</accession>
<evidence type="ECO:0000256" key="6">
    <source>
        <dbReference type="SAM" id="Phobius"/>
    </source>
</evidence>
<keyword evidence="5 6" id="KW-0472">Membrane</keyword>
<comment type="subcellular location">
    <subcellularLocation>
        <location evidence="1">Cell membrane</location>
        <topology evidence="1">Multi-pass membrane protein</topology>
    </subcellularLocation>
</comment>
<evidence type="ECO:0000313" key="9">
    <source>
        <dbReference type="Proteomes" id="UP001155587"/>
    </source>
</evidence>
<dbReference type="AlphaFoldDB" id="A0A9X3HX62"/>
<gene>
    <name evidence="8" type="ORF">MD535_10735</name>
</gene>
<feature type="transmembrane region" description="Helical" evidence="6">
    <location>
        <begin position="483"/>
        <end position="516"/>
    </location>
</feature>
<dbReference type="RefSeq" id="WP_265675036.1">
    <property type="nucleotide sequence ID" value="NZ_JAKRRY010000012.1"/>
</dbReference>
<feature type="transmembrane region" description="Helical" evidence="6">
    <location>
        <begin position="419"/>
        <end position="444"/>
    </location>
</feature>
<feature type="transmembrane region" description="Helical" evidence="6">
    <location>
        <begin position="48"/>
        <end position="67"/>
    </location>
</feature>
<keyword evidence="4 6" id="KW-1133">Transmembrane helix</keyword>
<protein>
    <submittedName>
        <fullName evidence="8">DNA internalization-related competence protein ComEC/Rec2</fullName>
    </submittedName>
</protein>
<dbReference type="Pfam" id="PF00753">
    <property type="entry name" value="Lactamase_B"/>
    <property type="match status" value="1"/>
</dbReference>
<feature type="transmembrane region" description="Helical" evidence="6">
    <location>
        <begin position="332"/>
        <end position="351"/>
    </location>
</feature>
<feature type="transmembrane region" description="Helical" evidence="6">
    <location>
        <begin position="20"/>
        <end position="43"/>
    </location>
</feature>